<keyword evidence="2 4" id="KW-0819">tRNA processing</keyword>
<evidence type="ECO:0000259" key="5">
    <source>
        <dbReference type="Pfam" id="PF01416"/>
    </source>
</evidence>
<dbReference type="EMBL" id="JAHQIW010000287">
    <property type="protein sequence ID" value="KAJ1347181.1"/>
    <property type="molecule type" value="Genomic_DNA"/>
</dbReference>
<evidence type="ECO:0000256" key="1">
    <source>
        <dbReference type="ARBA" id="ARBA00009375"/>
    </source>
</evidence>
<dbReference type="InterPro" id="IPR020097">
    <property type="entry name" value="PsdUridine_synth_TruA_a/b_dom"/>
</dbReference>
<dbReference type="AlphaFoldDB" id="A0AAD5MDU8"/>
<keyword evidence="7" id="KW-1185">Reference proteome</keyword>
<protein>
    <recommendedName>
        <fullName evidence="4">tRNA pseudouridine synthase</fullName>
        <ecNumber evidence="4">5.4.99.12</ecNumber>
    </recommendedName>
</protein>
<dbReference type="GO" id="GO:0005737">
    <property type="term" value="C:cytoplasm"/>
    <property type="evidence" value="ECO:0007669"/>
    <property type="project" value="TreeGrafter"/>
</dbReference>
<sequence>MIHASELLAFKVLQRPEKVIVRRQQIRTEFGYLRLCQFADMPSRVVLKQYEMVFPLKPGSQKRPRVNDLVNPADTMKDRVTEEHLPSEEPTVKRRRCIDFEAHPRRRIAIKFLYYGWEFDGLVQQTNTENTVEKRLMNALLKTKLIPDEKSCDISRCGRTDKGVSAFKQVAALIVRSADKSGKFVFWHDSADKSVIENYAEKEELPYLKMINSVLPRSIRVIAWAAVPRDFSARHTCNMRVYKYSLPRANLNLEVMQQACKLLVGTHDFRNFCQVGMSEKRVNMSFVREIFDVSLEPISPNESSSDSSRNDLIELTIQGSGFLYHMVRYIVTVLHEIGQGNEKPELISDLLDVIKTPCRPHYTFAAATPLCLYECRFDSANLEWIYDDFILRRTISSLQGTLADLHTRTRIVENMLNGLIETPMLSELDLDTGLLEFTQDRPMPPRYFKFAERMKCDSIEEKREKLDRKKEGNGDKAVV</sequence>
<dbReference type="GO" id="GO:0031119">
    <property type="term" value="P:tRNA pseudouridine synthesis"/>
    <property type="evidence" value="ECO:0007669"/>
    <property type="project" value="TreeGrafter"/>
</dbReference>
<feature type="domain" description="Pseudouridine synthase I TruA alpha/beta" evidence="5">
    <location>
        <begin position="259"/>
        <end position="378"/>
    </location>
</feature>
<dbReference type="HAMAP" id="MF_00171">
    <property type="entry name" value="TruA"/>
    <property type="match status" value="1"/>
</dbReference>
<gene>
    <name evidence="6" type="ORF">KIN20_002181</name>
</gene>
<dbReference type="InterPro" id="IPR001406">
    <property type="entry name" value="PsdUridine_synth_TruA"/>
</dbReference>
<proteinExistence type="inferred from homology"/>
<dbReference type="EC" id="5.4.99.12" evidence="4"/>
<accession>A0AAD5MDU8</accession>
<evidence type="ECO:0000313" key="7">
    <source>
        <dbReference type="Proteomes" id="UP001196413"/>
    </source>
</evidence>
<keyword evidence="3 4" id="KW-0413">Isomerase</keyword>
<evidence type="ECO:0000256" key="2">
    <source>
        <dbReference type="ARBA" id="ARBA00022694"/>
    </source>
</evidence>
<evidence type="ECO:0000313" key="6">
    <source>
        <dbReference type="EMBL" id="KAJ1347181.1"/>
    </source>
</evidence>
<evidence type="ECO:0000256" key="4">
    <source>
        <dbReference type="RuleBase" id="RU003792"/>
    </source>
</evidence>
<dbReference type="PANTHER" id="PTHR11142:SF5">
    <property type="entry name" value="TRNA PSEUDOURIDINE(38_39) SYNTHASE"/>
    <property type="match status" value="1"/>
</dbReference>
<dbReference type="SUPFAM" id="SSF55120">
    <property type="entry name" value="Pseudouridine synthase"/>
    <property type="match status" value="1"/>
</dbReference>
<dbReference type="GO" id="GO:0003723">
    <property type="term" value="F:RNA binding"/>
    <property type="evidence" value="ECO:0007669"/>
    <property type="project" value="InterPro"/>
</dbReference>
<dbReference type="Gene3D" id="3.30.70.580">
    <property type="entry name" value="Pseudouridine synthase I, catalytic domain, N-terminal subdomain"/>
    <property type="match status" value="1"/>
</dbReference>
<dbReference type="Proteomes" id="UP001196413">
    <property type="component" value="Unassembled WGS sequence"/>
</dbReference>
<dbReference type="GO" id="GO:0005634">
    <property type="term" value="C:nucleus"/>
    <property type="evidence" value="ECO:0007669"/>
    <property type="project" value="TreeGrafter"/>
</dbReference>
<comment type="catalytic activity">
    <reaction evidence="4">
        <text>uridine(38/39/40) in tRNA = pseudouridine(38/39/40) in tRNA</text>
        <dbReference type="Rhea" id="RHEA:22376"/>
        <dbReference type="Rhea" id="RHEA-COMP:10085"/>
        <dbReference type="Rhea" id="RHEA-COMP:10087"/>
        <dbReference type="ChEBI" id="CHEBI:65314"/>
        <dbReference type="ChEBI" id="CHEBI:65315"/>
        <dbReference type="EC" id="5.4.99.12"/>
    </reaction>
</comment>
<name>A0AAD5MDU8_PARTN</name>
<dbReference type="InterPro" id="IPR020094">
    <property type="entry name" value="TruA/RsuA/RluB/E/F_N"/>
</dbReference>
<comment type="similarity">
    <text evidence="1 4">Belongs to the tRNA pseudouridine synthase TruA family.</text>
</comment>
<dbReference type="InterPro" id="IPR020095">
    <property type="entry name" value="PsdUridine_synth_TruA_C"/>
</dbReference>
<dbReference type="InterPro" id="IPR020103">
    <property type="entry name" value="PsdUridine_synth_cat_dom_sf"/>
</dbReference>
<dbReference type="PANTHER" id="PTHR11142">
    <property type="entry name" value="PSEUDOURIDYLATE SYNTHASE"/>
    <property type="match status" value="1"/>
</dbReference>
<organism evidence="6 7">
    <name type="scientific">Parelaphostrongylus tenuis</name>
    <name type="common">Meningeal worm</name>
    <dbReference type="NCBI Taxonomy" id="148309"/>
    <lineage>
        <taxon>Eukaryota</taxon>
        <taxon>Metazoa</taxon>
        <taxon>Ecdysozoa</taxon>
        <taxon>Nematoda</taxon>
        <taxon>Chromadorea</taxon>
        <taxon>Rhabditida</taxon>
        <taxon>Rhabditina</taxon>
        <taxon>Rhabditomorpha</taxon>
        <taxon>Strongyloidea</taxon>
        <taxon>Metastrongylidae</taxon>
        <taxon>Parelaphostrongylus</taxon>
    </lineage>
</organism>
<dbReference type="GO" id="GO:0160147">
    <property type="term" value="F:tRNA pseudouridine(38-40) synthase activity"/>
    <property type="evidence" value="ECO:0007669"/>
    <property type="project" value="UniProtKB-EC"/>
</dbReference>
<dbReference type="Gene3D" id="3.30.70.660">
    <property type="entry name" value="Pseudouridine synthase I, catalytic domain, C-terminal subdomain"/>
    <property type="match status" value="1"/>
</dbReference>
<evidence type="ECO:0000256" key="3">
    <source>
        <dbReference type="ARBA" id="ARBA00023235"/>
    </source>
</evidence>
<comment type="caution">
    <text evidence="6">The sequence shown here is derived from an EMBL/GenBank/DDBJ whole genome shotgun (WGS) entry which is preliminary data.</text>
</comment>
<dbReference type="NCBIfam" id="TIGR00071">
    <property type="entry name" value="hisT_truA"/>
    <property type="match status" value="1"/>
</dbReference>
<dbReference type="Pfam" id="PF01416">
    <property type="entry name" value="PseudoU_synth_1"/>
    <property type="match status" value="1"/>
</dbReference>
<dbReference type="GO" id="GO:1990481">
    <property type="term" value="P:mRNA pseudouridine synthesis"/>
    <property type="evidence" value="ECO:0007669"/>
    <property type="project" value="TreeGrafter"/>
</dbReference>
<reference evidence="6" key="1">
    <citation type="submission" date="2021-06" db="EMBL/GenBank/DDBJ databases">
        <title>Parelaphostrongylus tenuis whole genome reference sequence.</title>
        <authorList>
            <person name="Garwood T.J."/>
            <person name="Larsen P.A."/>
            <person name="Fountain-Jones N.M."/>
            <person name="Garbe J.R."/>
            <person name="Macchietto M.G."/>
            <person name="Kania S.A."/>
            <person name="Gerhold R.W."/>
            <person name="Richards J.E."/>
            <person name="Wolf T.M."/>
        </authorList>
    </citation>
    <scope>NUCLEOTIDE SEQUENCE</scope>
    <source>
        <strain evidence="6">MNPRO001-30</strain>
        <tissue evidence="6">Meninges</tissue>
    </source>
</reference>